<gene>
    <name evidence="1" type="ORF">RhiirA4_460839</name>
</gene>
<dbReference type="Proteomes" id="UP000234323">
    <property type="component" value="Unassembled WGS sequence"/>
</dbReference>
<proteinExistence type="predicted"/>
<organism evidence="1 2">
    <name type="scientific">Rhizophagus irregularis</name>
    <dbReference type="NCBI Taxonomy" id="588596"/>
    <lineage>
        <taxon>Eukaryota</taxon>
        <taxon>Fungi</taxon>
        <taxon>Fungi incertae sedis</taxon>
        <taxon>Mucoromycota</taxon>
        <taxon>Glomeromycotina</taxon>
        <taxon>Glomeromycetes</taxon>
        <taxon>Glomerales</taxon>
        <taxon>Glomeraceae</taxon>
        <taxon>Rhizophagus</taxon>
    </lineage>
</organism>
<evidence type="ECO:0000313" key="2">
    <source>
        <dbReference type="Proteomes" id="UP000234323"/>
    </source>
</evidence>
<protein>
    <submittedName>
        <fullName evidence="1">Uncharacterized protein</fullName>
    </submittedName>
</protein>
<sequence>MAFFQKITKVSKKVLSKKVKYVNELTELCCDEGSRELLDSNPEIFSDEKMCKIILTALKCKSERDPLLIITWNYSTFIEENLSRDKDRSHTLDSLFQHIKDSGGVSIDDKHGVFMFNTGTTLSACLYGFPTWSHRIDGKEDVVHSIIRLNKLVDTNYELERCDYPLKNPSV</sequence>
<name>A0A2I1GHG5_9GLOM</name>
<dbReference type="VEuPathDB" id="FungiDB:RhiirFUN_025338"/>
<comment type="caution">
    <text evidence="1">The sequence shown here is derived from an EMBL/GenBank/DDBJ whole genome shotgun (WGS) entry which is preliminary data.</text>
</comment>
<evidence type="ECO:0000313" key="1">
    <source>
        <dbReference type="EMBL" id="PKY46064.1"/>
    </source>
</evidence>
<accession>A0A2I1GHG5</accession>
<dbReference type="OrthoDB" id="10507573at2759"/>
<dbReference type="AlphaFoldDB" id="A0A2I1GHG5"/>
<keyword evidence="2" id="KW-1185">Reference proteome</keyword>
<dbReference type="EMBL" id="LLXI01000430">
    <property type="protein sequence ID" value="PKY46064.1"/>
    <property type="molecule type" value="Genomic_DNA"/>
</dbReference>
<reference evidence="1 2" key="1">
    <citation type="submission" date="2015-10" db="EMBL/GenBank/DDBJ databases">
        <title>Genome analyses suggest a sexual origin of heterokaryosis in a supposedly ancient asexual fungus.</title>
        <authorList>
            <person name="Ropars J."/>
            <person name="Sedzielewska K."/>
            <person name="Noel J."/>
            <person name="Charron P."/>
            <person name="Farinelli L."/>
            <person name="Marton T."/>
            <person name="Kruger M."/>
            <person name="Pelin A."/>
            <person name="Brachmann A."/>
            <person name="Corradi N."/>
        </authorList>
    </citation>
    <scope>NUCLEOTIDE SEQUENCE [LARGE SCALE GENOMIC DNA]</scope>
    <source>
        <strain evidence="1 2">A4</strain>
    </source>
</reference>